<dbReference type="EMBL" id="ML978073">
    <property type="protein sequence ID" value="KAF2011970.1"/>
    <property type="molecule type" value="Genomic_DNA"/>
</dbReference>
<accession>A0A6A5XGC2</accession>
<dbReference type="OrthoDB" id="3687641at2759"/>
<dbReference type="AlphaFoldDB" id="A0A6A5XGC2"/>
<name>A0A6A5XGC2_9PLEO</name>
<evidence type="ECO:0008006" key="6">
    <source>
        <dbReference type="Google" id="ProtNLM"/>
    </source>
</evidence>
<dbReference type="RefSeq" id="XP_033380309.1">
    <property type="nucleotide sequence ID" value="XM_033532282.1"/>
</dbReference>
<keyword evidence="3" id="KW-1133">Transmembrane helix</keyword>
<dbReference type="InterPro" id="IPR021765">
    <property type="entry name" value="UstYa-like"/>
</dbReference>
<protein>
    <recommendedName>
        <fullName evidence="6">Tat pathway signal sequence</fullName>
    </recommendedName>
</protein>
<sequence length="252" mass="29354">MSQSMKYSEPSGEMHERLLAEKSEDALEGSSSLMASPRRQRRYQLLTFLPWVLLTASILVGSYTFSQMQRKLKAHNDQLVFSPAGEALRYQRFVFPDAFSTKTEYMGEPGPQLDAKWEEIYNLPTRIPKWQAEKLEQPTIELPDDPGNYVILLDIFHSMHCLNEIRKTLHPEHYTPFYIRANMSQEDAQSHLDHCVEHVRLALWCNADISPISFRWKKDGHSVGMHGYHHTCRDSEAILEWARENRLRTPLP</sequence>
<proteinExistence type="inferred from homology"/>
<comment type="similarity">
    <text evidence="2">Belongs to the ustYa family.</text>
</comment>
<keyword evidence="5" id="KW-1185">Reference proteome</keyword>
<keyword evidence="3" id="KW-0472">Membrane</keyword>
<organism evidence="4 5">
    <name type="scientific">Aaosphaeria arxii CBS 175.79</name>
    <dbReference type="NCBI Taxonomy" id="1450172"/>
    <lineage>
        <taxon>Eukaryota</taxon>
        <taxon>Fungi</taxon>
        <taxon>Dikarya</taxon>
        <taxon>Ascomycota</taxon>
        <taxon>Pezizomycotina</taxon>
        <taxon>Dothideomycetes</taxon>
        <taxon>Pleosporomycetidae</taxon>
        <taxon>Pleosporales</taxon>
        <taxon>Pleosporales incertae sedis</taxon>
        <taxon>Aaosphaeria</taxon>
    </lineage>
</organism>
<comment type="pathway">
    <text evidence="1">Mycotoxin biosynthesis.</text>
</comment>
<feature type="transmembrane region" description="Helical" evidence="3">
    <location>
        <begin position="43"/>
        <end position="65"/>
    </location>
</feature>
<gene>
    <name evidence="4" type="ORF">BU24DRAFT_465548</name>
</gene>
<dbReference type="PANTHER" id="PTHR33365:SF4">
    <property type="entry name" value="CYCLOCHLOROTINE BIOSYNTHESIS PROTEIN O"/>
    <property type="match status" value="1"/>
</dbReference>
<keyword evidence="3" id="KW-0812">Transmembrane</keyword>
<evidence type="ECO:0000256" key="1">
    <source>
        <dbReference type="ARBA" id="ARBA00004685"/>
    </source>
</evidence>
<dbReference type="Proteomes" id="UP000799778">
    <property type="component" value="Unassembled WGS sequence"/>
</dbReference>
<evidence type="ECO:0000256" key="3">
    <source>
        <dbReference type="SAM" id="Phobius"/>
    </source>
</evidence>
<dbReference type="GeneID" id="54289679"/>
<evidence type="ECO:0000313" key="5">
    <source>
        <dbReference type="Proteomes" id="UP000799778"/>
    </source>
</evidence>
<evidence type="ECO:0000256" key="2">
    <source>
        <dbReference type="ARBA" id="ARBA00035112"/>
    </source>
</evidence>
<dbReference type="GO" id="GO:0043386">
    <property type="term" value="P:mycotoxin biosynthetic process"/>
    <property type="evidence" value="ECO:0007669"/>
    <property type="project" value="InterPro"/>
</dbReference>
<reference evidence="4" key="1">
    <citation type="journal article" date="2020" name="Stud. Mycol.">
        <title>101 Dothideomycetes genomes: a test case for predicting lifestyles and emergence of pathogens.</title>
        <authorList>
            <person name="Haridas S."/>
            <person name="Albert R."/>
            <person name="Binder M."/>
            <person name="Bloem J."/>
            <person name="Labutti K."/>
            <person name="Salamov A."/>
            <person name="Andreopoulos B."/>
            <person name="Baker S."/>
            <person name="Barry K."/>
            <person name="Bills G."/>
            <person name="Bluhm B."/>
            <person name="Cannon C."/>
            <person name="Castanera R."/>
            <person name="Culley D."/>
            <person name="Daum C."/>
            <person name="Ezra D."/>
            <person name="Gonzalez J."/>
            <person name="Henrissat B."/>
            <person name="Kuo A."/>
            <person name="Liang C."/>
            <person name="Lipzen A."/>
            <person name="Lutzoni F."/>
            <person name="Magnuson J."/>
            <person name="Mondo S."/>
            <person name="Nolan M."/>
            <person name="Ohm R."/>
            <person name="Pangilinan J."/>
            <person name="Park H.-J."/>
            <person name="Ramirez L."/>
            <person name="Alfaro M."/>
            <person name="Sun H."/>
            <person name="Tritt A."/>
            <person name="Yoshinaga Y."/>
            <person name="Zwiers L.-H."/>
            <person name="Turgeon B."/>
            <person name="Goodwin S."/>
            <person name="Spatafora J."/>
            <person name="Crous P."/>
            <person name="Grigoriev I."/>
        </authorList>
    </citation>
    <scope>NUCLEOTIDE SEQUENCE</scope>
    <source>
        <strain evidence="4">CBS 175.79</strain>
    </source>
</reference>
<dbReference type="PANTHER" id="PTHR33365">
    <property type="entry name" value="YALI0B05434P"/>
    <property type="match status" value="1"/>
</dbReference>
<dbReference type="Pfam" id="PF11807">
    <property type="entry name" value="UstYa"/>
    <property type="match status" value="1"/>
</dbReference>
<evidence type="ECO:0000313" key="4">
    <source>
        <dbReference type="EMBL" id="KAF2011970.1"/>
    </source>
</evidence>